<dbReference type="Pfam" id="PF01926">
    <property type="entry name" value="MMR_HSR1"/>
    <property type="match status" value="1"/>
</dbReference>
<name>A0A5B7WSN6_9MICC</name>
<evidence type="ECO:0000259" key="2">
    <source>
        <dbReference type="Pfam" id="PF01926"/>
    </source>
</evidence>
<dbReference type="Proteomes" id="UP000307000">
    <property type="component" value="Chromosome"/>
</dbReference>
<dbReference type="GO" id="GO:0005829">
    <property type="term" value="C:cytosol"/>
    <property type="evidence" value="ECO:0007669"/>
    <property type="project" value="TreeGrafter"/>
</dbReference>
<dbReference type="KEGG" id="gcr:GcLGCM259_1214"/>
<keyword evidence="1" id="KW-0812">Transmembrane</keyword>
<keyword evidence="4" id="KW-1185">Reference proteome</keyword>
<feature type="transmembrane region" description="Helical" evidence="1">
    <location>
        <begin position="469"/>
        <end position="493"/>
    </location>
</feature>
<keyword evidence="1" id="KW-1133">Transmembrane helix</keyword>
<dbReference type="GO" id="GO:0043024">
    <property type="term" value="F:ribosomal small subunit binding"/>
    <property type="evidence" value="ECO:0007669"/>
    <property type="project" value="TreeGrafter"/>
</dbReference>
<proteinExistence type="predicted"/>
<dbReference type="SUPFAM" id="SSF52540">
    <property type="entry name" value="P-loop containing nucleoside triphosphate hydrolases"/>
    <property type="match status" value="1"/>
</dbReference>
<evidence type="ECO:0000256" key="1">
    <source>
        <dbReference type="SAM" id="Phobius"/>
    </source>
</evidence>
<dbReference type="GO" id="GO:0005525">
    <property type="term" value="F:GTP binding"/>
    <property type="evidence" value="ECO:0007669"/>
    <property type="project" value="InterPro"/>
</dbReference>
<sequence length="547" mass="59363">MSERKRQRAASNLTEQINALNQALELGGDFMDPVHYQESQAVLDKAAARRELSAEHTVIGLFGATGSGKSSLFNALVGKDIALTGVVRPTTRAAVAAVWKPENAAELLDWLQVPERHSMTEPLQGAASSRKAAHTSGLLLLDLPDMDSTSVEHHQIAARLAGQVDFLIWVLDPQKYADASIHHGYLSSLGAQAGNLMVVLNQIDTLSPADREDVLASLKNLLKDQGLKDVPVVVASTLTGEGVEEVRSQIVTVMRRHELATQRIRNDVDAIARQLEEELPASRVSLPGKSSQQQLERSVAAAHGTERIADAVGTSYRLRAAKSTGWPLTSWLTRLRNDPLQRMNLGRNEKPSDLSLTSRPELSAGEVAAVDRAVEGYVHQATEPMPPSWRQPLMDDMSEAGERMEGPIDLAIASTPLGVEKGSWWWPLIKILQWVSVVLAAAGALWLGALAAAQFMQFSLPEPPRIEGIAIPTLLLLGGILVGIVLGLGGSIFNRLLARIKRKKALGNLNKSVAQVVRQEVVDPTGEHVDRYNSFAGMIRQAAKRVQ</sequence>
<dbReference type="PANTHER" id="PTHR42698">
    <property type="entry name" value="GTPASE ERA"/>
    <property type="match status" value="1"/>
</dbReference>
<dbReference type="AlphaFoldDB" id="A0A5B7WSN6"/>
<protein>
    <recommendedName>
        <fullName evidence="2">G domain-containing protein</fullName>
    </recommendedName>
</protein>
<dbReference type="GO" id="GO:0000028">
    <property type="term" value="P:ribosomal small subunit assembly"/>
    <property type="evidence" value="ECO:0007669"/>
    <property type="project" value="TreeGrafter"/>
</dbReference>
<dbReference type="InterPro" id="IPR027417">
    <property type="entry name" value="P-loop_NTPase"/>
</dbReference>
<feature type="domain" description="G" evidence="2">
    <location>
        <begin position="59"/>
        <end position="178"/>
    </location>
</feature>
<feature type="transmembrane region" description="Helical" evidence="1">
    <location>
        <begin position="431"/>
        <end position="457"/>
    </location>
</feature>
<gene>
    <name evidence="3" type="ORF">GcLGCM259_1214</name>
</gene>
<organism evidence="3 4">
    <name type="scientific">Glutamicibacter creatinolyticus</name>
    <dbReference type="NCBI Taxonomy" id="162496"/>
    <lineage>
        <taxon>Bacteria</taxon>
        <taxon>Bacillati</taxon>
        <taxon>Actinomycetota</taxon>
        <taxon>Actinomycetes</taxon>
        <taxon>Micrococcales</taxon>
        <taxon>Micrococcaceae</taxon>
        <taxon>Glutamicibacter</taxon>
    </lineage>
</organism>
<dbReference type="Gene3D" id="3.40.50.300">
    <property type="entry name" value="P-loop containing nucleotide triphosphate hydrolases"/>
    <property type="match status" value="1"/>
</dbReference>
<dbReference type="InterPro" id="IPR006073">
    <property type="entry name" value="GTP-bd"/>
</dbReference>
<dbReference type="GO" id="GO:0019843">
    <property type="term" value="F:rRNA binding"/>
    <property type="evidence" value="ECO:0007669"/>
    <property type="project" value="TreeGrafter"/>
</dbReference>
<dbReference type="PANTHER" id="PTHR42698:SF1">
    <property type="entry name" value="GTPASE ERA, MITOCHONDRIAL"/>
    <property type="match status" value="1"/>
</dbReference>
<evidence type="ECO:0000313" key="4">
    <source>
        <dbReference type="Proteomes" id="UP000307000"/>
    </source>
</evidence>
<reference evidence="3 4" key="1">
    <citation type="submission" date="2018-12" db="EMBL/GenBank/DDBJ databases">
        <title>Complete Genome Sequence of Glutamicibacter creatinolyticus strain LGCM259,isolated from an abscess of a 12-year-old mare in Italy.</title>
        <authorList>
            <person name="Santos R.G."/>
            <person name="Silva A.L."/>
            <person name="Seyffert N."/>
            <person name="Castro T.L.P."/>
            <person name="Attili A.R."/>
            <person name="Rifici C."/>
            <person name="Mazzullo G."/>
            <person name="Brenig B."/>
            <person name="Venanzi F."/>
            <person name="Azevedo V."/>
        </authorList>
    </citation>
    <scope>NUCLEOTIDE SEQUENCE [LARGE SCALE GENOMIC DNA]</scope>
    <source>
        <strain evidence="3 4">LGCM 259</strain>
    </source>
</reference>
<accession>A0A5B7WSN6</accession>
<evidence type="ECO:0000313" key="3">
    <source>
        <dbReference type="EMBL" id="QCY46949.1"/>
    </source>
</evidence>
<dbReference type="EMBL" id="CP034412">
    <property type="protein sequence ID" value="QCY46949.1"/>
    <property type="molecule type" value="Genomic_DNA"/>
</dbReference>
<dbReference type="InterPro" id="IPR005662">
    <property type="entry name" value="GTPase_Era-like"/>
</dbReference>
<dbReference type="RefSeq" id="WP_138926091.1">
    <property type="nucleotide sequence ID" value="NZ_CP034412.1"/>
</dbReference>
<keyword evidence="1" id="KW-0472">Membrane</keyword>